<name>A0A953HQT3_9BACT</name>
<sequence>MARLQRYCAREDRSVQKIKEKLYDIEELTAAQKEEIINQLIEEKFLDEKRFVETYIRSKVNQNKWGRQKIKQGLIRHHIPSRLIDEGLLELNKKVYLKNLSILLAAKQQKSEDRVAWIRYLLQKGYLYEEITQVIDD</sequence>
<dbReference type="GO" id="GO:0006282">
    <property type="term" value="P:regulation of DNA repair"/>
    <property type="evidence" value="ECO:0007669"/>
    <property type="project" value="InterPro"/>
</dbReference>
<dbReference type="Proteomes" id="UP000753961">
    <property type="component" value="Unassembled WGS sequence"/>
</dbReference>
<evidence type="ECO:0000256" key="1">
    <source>
        <dbReference type="ARBA" id="ARBA00004496"/>
    </source>
</evidence>
<dbReference type="AlphaFoldDB" id="A0A953HQT3"/>
<dbReference type="InterPro" id="IPR036388">
    <property type="entry name" value="WH-like_DNA-bd_sf"/>
</dbReference>
<reference evidence="6" key="1">
    <citation type="submission" date="2021-06" db="EMBL/GenBank/DDBJ databases">
        <title>44 bacteria genomes isolated from Dapeng, Shenzhen.</title>
        <authorList>
            <person name="Zheng W."/>
            <person name="Yu S."/>
            <person name="Huang Y."/>
        </authorList>
    </citation>
    <scope>NUCLEOTIDE SEQUENCE</scope>
    <source>
        <strain evidence="6">DP5N28-2</strain>
    </source>
</reference>
<feature type="domain" description="RecX second three-helical" evidence="5">
    <location>
        <begin position="47"/>
        <end position="88"/>
    </location>
</feature>
<dbReference type="PANTHER" id="PTHR33602:SF1">
    <property type="entry name" value="REGULATORY PROTEIN RECX FAMILY PROTEIN"/>
    <property type="match status" value="1"/>
</dbReference>
<proteinExistence type="inferred from homology"/>
<dbReference type="GO" id="GO:0005737">
    <property type="term" value="C:cytoplasm"/>
    <property type="evidence" value="ECO:0007669"/>
    <property type="project" value="UniProtKB-SubCell"/>
</dbReference>
<dbReference type="RefSeq" id="WP_222578217.1">
    <property type="nucleotide sequence ID" value="NZ_JAHVHU010000002.1"/>
</dbReference>
<evidence type="ECO:0000256" key="3">
    <source>
        <dbReference type="ARBA" id="ARBA00018111"/>
    </source>
</evidence>
<gene>
    <name evidence="6" type="ORF">KUV50_01015</name>
</gene>
<keyword evidence="7" id="KW-1185">Reference proteome</keyword>
<protein>
    <recommendedName>
        <fullName evidence="3">Regulatory protein RecX</fullName>
    </recommendedName>
</protein>
<dbReference type="Pfam" id="PF02631">
    <property type="entry name" value="RecX_HTH2"/>
    <property type="match status" value="1"/>
</dbReference>
<accession>A0A953HQT3</accession>
<comment type="subcellular location">
    <subcellularLocation>
        <location evidence="1">Cytoplasm</location>
    </subcellularLocation>
</comment>
<dbReference type="EMBL" id="JAHVHU010000002">
    <property type="protein sequence ID" value="MBY5956695.1"/>
    <property type="molecule type" value="Genomic_DNA"/>
</dbReference>
<evidence type="ECO:0000259" key="5">
    <source>
        <dbReference type="Pfam" id="PF02631"/>
    </source>
</evidence>
<evidence type="ECO:0000256" key="4">
    <source>
        <dbReference type="ARBA" id="ARBA00022490"/>
    </source>
</evidence>
<organism evidence="6 7">
    <name type="scientific">Membranihabitans marinus</name>
    <dbReference type="NCBI Taxonomy" id="1227546"/>
    <lineage>
        <taxon>Bacteria</taxon>
        <taxon>Pseudomonadati</taxon>
        <taxon>Bacteroidota</taxon>
        <taxon>Saprospiria</taxon>
        <taxon>Saprospirales</taxon>
        <taxon>Saprospiraceae</taxon>
        <taxon>Membranihabitans</taxon>
    </lineage>
</organism>
<evidence type="ECO:0000313" key="6">
    <source>
        <dbReference type="EMBL" id="MBY5956695.1"/>
    </source>
</evidence>
<dbReference type="InterPro" id="IPR053924">
    <property type="entry name" value="RecX_HTH_2nd"/>
</dbReference>
<keyword evidence="4" id="KW-0963">Cytoplasm</keyword>
<comment type="caution">
    <text evidence="6">The sequence shown here is derived from an EMBL/GenBank/DDBJ whole genome shotgun (WGS) entry which is preliminary data.</text>
</comment>
<dbReference type="Gene3D" id="1.10.10.10">
    <property type="entry name" value="Winged helix-like DNA-binding domain superfamily/Winged helix DNA-binding domain"/>
    <property type="match status" value="1"/>
</dbReference>
<evidence type="ECO:0000313" key="7">
    <source>
        <dbReference type="Proteomes" id="UP000753961"/>
    </source>
</evidence>
<dbReference type="PANTHER" id="PTHR33602">
    <property type="entry name" value="REGULATORY PROTEIN RECX FAMILY PROTEIN"/>
    <property type="match status" value="1"/>
</dbReference>
<comment type="similarity">
    <text evidence="2">Belongs to the RecX family.</text>
</comment>
<evidence type="ECO:0000256" key="2">
    <source>
        <dbReference type="ARBA" id="ARBA00009695"/>
    </source>
</evidence>
<dbReference type="InterPro" id="IPR003783">
    <property type="entry name" value="Regulatory_RecX"/>
</dbReference>